<organism evidence="3 4">
    <name type="scientific">Plantactinospora sonchi</name>
    <dbReference type="NCBI Taxonomy" id="1544735"/>
    <lineage>
        <taxon>Bacteria</taxon>
        <taxon>Bacillati</taxon>
        <taxon>Actinomycetota</taxon>
        <taxon>Actinomycetes</taxon>
        <taxon>Micromonosporales</taxon>
        <taxon>Micromonosporaceae</taxon>
        <taxon>Plantactinospora</taxon>
    </lineage>
</organism>
<accession>A0ABU7S4Y0</accession>
<dbReference type="RefSeq" id="WP_331218625.1">
    <property type="nucleotide sequence ID" value="NZ_JAZGQK010000044.1"/>
</dbReference>
<reference evidence="3 4" key="1">
    <citation type="submission" date="2024-01" db="EMBL/GenBank/DDBJ databases">
        <title>Genome insights into Plantactinospora sonchi sp. nov.</title>
        <authorList>
            <person name="Wang L."/>
        </authorList>
    </citation>
    <scope>NUCLEOTIDE SEQUENCE [LARGE SCALE GENOMIC DNA]</scope>
    <source>
        <strain evidence="3 4">NEAU-QY2</strain>
    </source>
</reference>
<comment type="caution">
    <text evidence="3">The sequence shown here is derived from an EMBL/GenBank/DDBJ whole genome shotgun (WGS) entry which is preliminary data.</text>
</comment>
<proteinExistence type="predicted"/>
<evidence type="ECO:0000313" key="3">
    <source>
        <dbReference type="EMBL" id="MEE6263830.1"/>
    </source>
</evidence>
<feature type="compositionally biased region" description="Low complexity" evidence="1">
    <location>
        <begin position="165"/>
        <end position="178"/>
    </location>
</feature>
<feature type="region of interest" description="Disordered" evidence="1">
    <location>
        <begin position="110"/>
        <end position="272"/>
    </location>
</feature>
<feature type="compositionally biased region" description="Low complexity" evidence="1">
    <location>
        <begin position="118"/>
        <end position="133"/>
    </location>
</feature>
<name>A0ABU7S4Y0_9ACTN</name>
<protein>
    <submittedName>
        <fullName evidence="3">Uncharacterized protein</fullName>
    </submittedName>
</protein>
<evidence type="ECO:0000313" key="4">
    <source>
        <dbReference type="Proteomes" id="UP001332243"/>
    </source>
</evidence>
<sequence>MQPVGPYRFIEAISVCQVGSVWSAIDGQGNSFTAAVLDAAVATDQRWRDAFAGTAHALAQPGAGGSRFAHADLTAPAPWVAYAAADSAGAEQLFLALGMECRPLGSVTADDETVTMKSPPAVAESVASSQSNAPDELSTGPDEELASPTTRLTPNGPWQTVPPQAGASASPDSVSAPPHQVSVPPHQTSAPPHQVSVPPHQTSAPPHQVSVPPHQTSAPPHQVSVPPHQTSAPPHQISVPPHQTSGPPMPLPEMPGTYPTSGPPSPDPSGYDPLYSPVRHIVPSEPAPSRRRLWILVGAAALVVVLAVGGTVFALSGGEDPVTPSASPTAEALPPMPSPTNPPLQPGLEPPTPGSWPAKWPSFTERDNVRTLSDLEGLGFQLKVPAGWECSLAGRAQGFAKYNCGVPEGAGPKFGGELVVRDCAQPCDEAQQVAMRQAEEAWGQRWIRSGQHSTYVETSSLEENGEPRHGLVVVAFFRGGDDGVVNRQLVLRLTAPRDGALELRRVATYLRNTLIF</sequence>
<feature type="transmembrane region" description="Helical" evidence="2">
    <location>
        <begin position="293"/>
        <end position="315"/>
    </location>
</feature>
<dbReference type="EMBL" id="JAZGQK010000044">
    <property type="protein sequence ID" value="MEE6263830.1"/>
    <property type="molecule type" value="Genomic_DNA"/>
</dbReference>
<evidence type="ECO:0000256" key="2">
    <source>
        <dbReference type="SAM" id="Phobius"/>
    </source>
</evidence>
<keyword evidence="2" id="KW-0472">Membrane</keyword>
<evidence type="ECO:0000256" key="1">
    <source>
        <dbReference type="SAM" id="MobiDB-lite"/>
    </source>
</evidence>
<feature type="compositionally biased region" description="Polar residues" evidence="1">
    <location>
        <begin position="147"/>
        <end position="162"/>
    </location>
</feature>
<feature type="region of interest" description="Disordered" evidence="1">
    <location>
        <begin position="318"/>
        <end position="362"/>
    </location>
</feature>
<dbReference type="CDD" id="cd22541">
    <property type="entry name" value="SP5_N"/>
    <property type="match status" value="1"/>
</dbReference>
<keyword evidence="4" id="KW-1185">Reference proteome</keyword>
<feature type="compositionally biased region" description="Pro residues" evidence="1">
    <location>
        <begin position="334"/>
        <end position="354"/>
    </location>
</feature>
<keyword evidence="2" id="KW-1133">Transmembrane helix</keyword>
<gene>
    <name evidence="3" type="ORF">V1633_35820</name>
</gene>
<keyword evidence="2" id="KW-0812">Transmembrane</keyword>
<dbReference type="Proteomes" id="UP001332243">
    <property type="component" value="Unassembled WGS sequence"/>
</dbReference>